<keyword evidence="3" id="KW-0963">Cytoplasm</keyword>
<name>D8JUH3_HYPDA</name>
<evidence type="ECO:0000256" key="4">
    <source>
        <dbReference type="SAM" id="MobiDB-lite"/>
    </source>
</evidence>
<dbReference type="OrthoDB" id="9807968at2"/>
<dbReference type="PANTHER" id="PTHR33643:SF1">
    <property type="entry name" value="UREASE ACCESSORY PROTEIN D"/>
    <property type="match status" value="1"/>
</dbReference>
<dbReference type="GO" id="GO:0005737">
    <property type="term" value="C:cytoplasm"/>
    <property type="evidence" value="ECO:0007669"/>
    <property type="project" value="UniProtKB-SubCell"/>
</dbReference>
<keyword evidence="6" id="KW-1185">Reference proteome</keyword>
<dbReference type="HAMAP" id="MF_01384">
    <property type="entry name" value="UreD"/>
    <property type="match status" value="1"/>
</dbReference>
<dbReference type="HOGENOM" id="CLU_056339_1_1_5"/>
<dbReference type="AlphaFoldDB" id="D8JUH3"/>
<evidence type="ECO:0000313" key="5">
    <source>
        <dbReference type="EMBL" id="ADJ24603.1"/>
    </source>
</evidence>
<comment type="function">
    <text evidence="3">Required for maturation of urease via the functional incorporation of the urease nickel metallocenter.</text>
</comment>
<evidence type="ECO:0000313" key="6">
    <source>
        <dbReference type="Proteomes" id="UP000002033"/>
    </source>
</evidence>
<dbReference type="EMBL" id="CP002083">
    <property type="protein sequence ID" value="ADJ24603.1"/>
    <property type="molecule type" value="Genomic_DNA"/>
</dbReference>
<dbReference type="eggNOG" id="COG0829">
    <property type="taxonomic scope" value="Bacteria"/>
</dbReference>
<gene>
    <name evidence="3" type="primary">ureD</name>
    <name evidence="5" type="ordered locus">Hden_2807</name>
</gene>
<proteinExistence type="inferred from homology"/>
<dbReference type="Pfam" id="PF01774">
    <property type="entry name" value="UreD"/>
    <property type="match status" value="1"/>
</dbReference>
<keyword evidence="2 3" id="KW-0143">Chaperone</keyword>
<comment type="subcellular location">
    <subcellularLocation>
        <location evidence="3">Cytoplasm</location>
    </subcellularLocation>
</comment>
<organism evidence="5 6">
    <name type="scientific">Hyphomicrobium denitrificans (strain ATCC 51888 / DSM 1869 / NCIMB 11706 / TK 0415)</name>
    <dbReference type="NCBI Taxonomy" id="582899"/>
    <lineage>
        <taxon>Bacteria</taxon>
        <taxon>Pseudomonadati</taxon>
        <taxon>Pseudomonadota</taxon>
        <taxon>Alphaproteobacteria</taxon>
        <taxon>Hyphomicrobiales</taxon>
        <taxon>Hyphomicrobiaceae</taxon>
        <taxon>Hyphomicrobium</taxon>
    </lineage>
</organism>
<feature type="compositionally biased region" description="Basic and acidic residues" evidence="4">
    <location>
        <begin position="9"/>
        <end position="20"/>
    </location>
</feature>
<comment type="subunit">
    <text evidence="3">UreD, UreF and UreG form a complex that acts as a GTP-hydrolysis-dependent molecular chaperone, activating the urease apoprotein by helping to assemble the nickel containing metallocenter of UreC. The UreE protein probably delivers the nickel.</text>
</comment>
<comment type="similarity">
    <text evidence="1 3">Belongs to the UreD family.</text>
</comment>
<protein>
    <recommendedName>
        <fullName evidence="3">Urease accessory protein UreD</fullName>
    </recommendedName>
</protein>
<dbReference type="Proteomes" id="UP000002033">
    <property type="component" value="Chromosome"/>
</dbReference>
<accession>D8JUH3</accession>
<evidence type="ECO:0000256" key="2">
    <source>
        <dbReference type="ARBA" id="ARBA00023186"/>
    </source>
</evidence>
<keyword evidence="3" id="KW-0996">Nickel insertion</keyword>
<feature type="region of interest" description="Disordered" evidence="4">
    <location>
        <begin position="1"/>
        <end position="20"/>
    </location>
</feature>
<dbReference type="STRING" id="582899.Hden_2807"/>
<dbReference type="PANTHER" id="PTHR33643">
    <property type="entry name" value="UREASE ACCESSORY PROTEIN D"/>
    <property type="match status" value="1"/>
</dbReference>
<evidence type="ECO:0000256" key="3">
    <source>
        <dbReference type="HAMAP-Rule" id="MF_01384"/>
    </source>
</evidence>
<dbReference type="RefSeq" id="WP_013216762.1">
    <property type="nucleotide sequence ID" value="NC_014313.1"/>
</dbReference>
<sequence>MNVYWNGQVDRRPQYGEKQDHRSRFDLSFGRHGERTIIERQYVSYPFHLTRPFSLDPDIPALTTVYQQSSSGGVYRSDRLTSQIRMRAGTAAHITTQAATIVHDCYGCEASQCTQIDMEEDAFLGLVPEALVFFPGAEYATSLDITLHPTSALMVGESFTEHDFANNLRTFGRFCSETVVRDTSGRLLVRECFQIGGQDFAAATTPIGPFTIVANFLMLGKRARLPTTDAIATKVLRRMDCVAGVSELPNNAGLSIKILASSAAAVRAVTDDLFSIAVQSALGKVPHKRRK</sequence>
<reference evidence="6" key="1">
    <citation type="journal article" date="2011" name="J. Bacteriol.">
        <title>Genome sequences of eight morphologically diverse alphaproteobacteria.</title>
        <authorList>
            <consortium name="US DOE Joint Genome Institute"/>
            <person name="Brown P.J."/>
            <person name="Kysela D.T."/>
            <person name="Buechlein A."/>
            <person name="Hemmerich C."/>
            <person name="Brun Y.V."/>
        </authorList>
    </citation>
    <scope>NUCLEOTIDE SEQUENCE [LARGE SCALE GENOMIC DNA]</scope>
    <source>
        <strain evidence="6">ATCC 51888 / DSM 1869 / NCIB 11706 / TK 0415</strain>
    </source>
</reference>
<dbReference type="GO" id="GO:0016151">
    <property type="term" value="F:nickel cation binding"/>
    <property type="evidence" value="ECO:0007669"/>
    <property type="project" value="UniProtKB-UniRule"/>
</dbReference>
<dbReference type="KEGG" id="hdn:Hden_2807"/>
<dbReference type="InterPro" id="IPR002669">
    <property type="entry name" value="UreD"/>
</dbReference>
<evidence type="ECO:0000256" key="1">
    <source>
        <dbReference type="ARBA" id="ARBA00007177"/>
    </source>
</evidence>